<evidence type="ECO:0000313" key="3">
    <source>
        <dbReference type="EMBL" id="OZM56966.1"/>
    </source>
</evidence>
<gene>
    <name evidence="3" type="ORF">CIB95_09350</name>
</gene>
<dbReference type="SUPFAM" id="SSF53448">
    <property type="entry name" value="Nucleotide-diphospho-sugar transferases"/>
    <property type="match status" value="1"/>
</dbReference>
<feature type="domain" description="Glycosyltransferase 2-like" evidence="2">
    <location>
        <begin position="12"/>
        <end position="171"/>
    </location>
</feature>
<sequence>MLDEKTKKILVSIIIPVKNEGLHLKNTIESIKKVKNEVPYEVIIVNDNSDDGCCDFLKNSSDKKVELLETSGVGAAMARNIGAEKACGSIFIFCDAHLFFFENWIEKLITPILAGTADAVNPGIADVFQPDRVGFGYSWDENLDPKWNSDITTLTPSPLLAGGCLAVTRNAFEAVNGFERGFQVWGREDEEFSLKLWLFGFKCYLTPDTTVLHVFREGEPPFTLNWDHIYYNLLRMAYSHFSKARIKKCLSLITNANAETIKEKVLASDVMEQREKYNKLRKYSDDWFMEKFKIPF</sequence>
<protein>
    <submittedName>
        <fullName evidence="3">Glycosyl transferase family 2</fullName>
    </submittedName>
</protein>
<dbReference type="PANTHER" id="PTHR11675:SF126">
    <property type="entry name" value="RICIN B LECTIN DOMAIN-CONTAINING PROTEIN"/>
    <property type="match status" value="1"/>
</dbReference>
<accession>A0A263BUW8</accession>
<dbReference type="GO" id="GO:0006493">
    <property type="term" value="P:protein O-linked glycosylation"/>
    <property type="evidence" value="ECO:0007669"/>
    <property type="project" value="TreeGrafter"/>
</dbReference>
<organism evidence="3 4">
    <name type="scientific">Lottiidibacillus patelloidae</name>
    <dbReference type="NCBI Taxonomy" id="2670334"/>
    <lineage>
        <taxon>Bacteria</taxon>
        <taxon>Bacillati</taxon>
        <taxon>Bacillota</taxon>
        <taxon>Bacilli</taxon>
        <taxon>Bacillales</taxon>
        <taxon>Bacillaceae</taxon>
        <taxon>Lottiidibacillus</taxon>
    </lineage>
</organism>
<evidence type="ECO:0000259" key="2">
    <source>
        <dbReference type="Pfam" id="PF00535"/>
    </source>
</evidence>
<evidence type="ECO:0000256" key="1">
    <source>
        <dbReference type="ARBA" id="ARBA00023157"/>
    </source>
</evidence>
<dbReference type="EMBL" id="NPIA01000004">
    <property type="protein sequence ID" value="OZM56966.1"/>
    <property type="molecule type" value="Genomic_DNA"/>
</dbReference>
<dbReference type="AlphaFoldDB" id="A0A263BUW8"/>
<proteinExistence type="predicted"/>
<dbReference type="Gene3D" id="3.90.550.10">
    <property type="entry name" value="Spore Coat Polysaccharide Biosynthesis Protein SpsA, Chain A"/>
    <property type="match status" value="1"/>
</dbReference>
<dbReference type="InterPro" id="IPR029044">
    <property type="entry name" value="Nucleotide-diphossugar_trans"/>
</dbReference>
<dbReference type="GO" id="GO:0004653">
    <property type="term" value="F:polypeptide N-acetylgalactosaminyltransferase activity"/>
    <property type="evidence" value="ECO:0007669"/>
    <property type="project" value="TreeGrafter"/>
</dbReference>
<dbReference type="RefSeq" id="WP_094924496.1">
    <property type="nucleotide sequence ID" value="NZ_NPIA01000004.1"/>
</dbReference>
<keyword evidence="3" id="KW-0808">Transferase</keyword>
<keyword evidence="1" id="KW-1015">Disulfide bond</keyword>
<comment type="caution">
    <text evidence="3">The sequence shown here is derived from an EMBL/GenBank/DDBJ whole genome shotgun (WGS) entry which is preliminary data.</text>
</comment>
<name>A0A263BUW8_9BACI</name>
<dbReference type="Pfam" id="PF00535">
    <property type="entry name" value="Glycos_transf_2"/>
    <property type="match status" value="1"/>
</dbReference>
<evidence type="ECO:0000313" key="4">
    <source>
        <dbReference type="Proteomes" id="UP000217083"/>
    </source>
</evidence>
<reference evidence="3 4" key="2">
    <citation type="submission" date="2017-09" db="EMBL/GenBank/DDBJ databases">
        <title>Bacillus patelloidae sp. nov., isolated from the intestinal tract of a marine limpet.</title>
        <authorList>
            <person name="Liu R."/>
            <person name="Dong C."/>
            <person name="Shao Z."/>
        </authorList>
    </citation>
    <scope>NUCLEOTIDE SEQUENCE [LARGE SCALE GENOMIC DNA]</scope>
    <source>
        <strain evidence="3 4">SA5d-4</strain>
    </source>
</reference>
<dbReference type="PANTHER" id="PTHR11675">
    <property type="entry name" value="N-ACETYLGALACTOSAMINYLTRANSFERASE"/>
    <property type="match status" value="1"/>
</dbReference>
<reference evidence="4" key="1">
    <citation type="submission" date="2017-08" db="EMBL/GenBank/DDBJ databases">
        <authorList>
            <person name="Huang Z."/>
        </authorList>
    </citation>
    <scope>NUCLEOTIDE SEQUENCE [LARGE SCALE GENOMIC DNA]</scope>
    <source>
        <strain evidence="4">SA5d-4</strain>
    </source>
</reference>
<dbReference type="Proteomes" id="UP000217083">
    <property type="component" value="Unassembled WGS sequence"/>
</dbReference>
<keyword evidence="4" id="KW-1185">Reference proteome</keyword>
<dbReference type="InterPro" id="IPR001173">
    <property type="entry name" value="Glyco_trans_2-like"/>
</dbReference>